<dbReference type="Proteomes" id="UP000813444">
    <property type="component" value="Unassembled WGS sequence"/>
</dbReference>
<dbReference type="Gene3D" id="3.30.560.10">
    <property type="entry name" value="Glucose Oxidase, domain 3"/>
    <property type="match status" value="1"/>
</dbReference>
<evidence type="ECO:0000256" key="7">
    <source>
        <dbReference type="PIRSR" id="PIRSR000137-2"/>
    </source>
</evidence>
<keyword evidence="5" id="KW-0560">Oxidoreductase</keyword>
<evidence type="ECO:0000256" key="3">
    <source>
        <dbReference type="ARBA" id="ARBA00022630"/>
    </source>
</evidence>
<protein>
    <recommendedName>
        <fullName evidence="9 10">Glucose-methanol-choline oxidoreductase N-terminal domain-containing protein</fullName>
    </recommendedName>
</protein>
<keyword evidence="12" id="KW-1185">Reference proteome</keyword>
<feature type="domain" description="Glucose-methanol-choline oxidoreductase N-terminal" evidence="9">
    <location>
        <begin position="78"/>
        <end position="101"/>
    </location>
</feature>
<evidence type="ECO:0000256" key="5">
    <source>
        <dbReference type="ARBA" id="ARBA00023002"/>
    </source>
</evidence>
<feature type="binding site" evidence="7">
    <location>
        <position position="217"/>
    </location>
    <ligand>
        <name>FAD</name>
        <dbReference type="ChEBI" id="CHEBI:57692"/>
    </ligand>
</feature>
<dbReference type="SUPFAM" id="SSF51905">
    <property type="entry name" value="FAD/NAD(P)-binding domain"/>
    <property type="match status" value="1"/>
</dbReference>
<dbReference type="Gene3D" id="3.50.50.60">
    <property type="entry name" value="FAD/NAD(P)-binding domain"/>
    <property type="match status" value="1"/>
</dbReference>
<gene>
    <name evidence="11" type="ORF">B0I35DRAFT_363416</name>
</gene>
<dbReference type="PANTHER" id="PTHR11552:SF123">
    <property type="entry name" value="GMC OXIDOREDUCTASE (AFU_ORTHOLOGUE AFUA_2G01770)-RELATED"/>
    <property type="match status" value="1"/>
</dbReference>
<comment type="caution">
    <text evidence="11">The sequence shown here is derived from an EMBL/GenBank/DDBJ whole genome shotgun (WGS) entry which is preliminary data.</text>
</comment>
<proteinExistence type="inferred from homology"/>
<dbReference type="PROSITE" id="PS00623">
    <property type="entry name" value="GMC_OXRED_1"/>
    <property type="match status" value="1"/>
</dbReference>
<evidence type="ECO:0000256" key="2">
    <source>
        <dbReference type="ARBA" id="ARBA00010790"/>
    </source>
</evidence>
<dbReference type="OrthoDB" id="269227at2759"/>
<dbReference type="PROSITE" id="PS00624">
    <property type="entry name" value="GMC_OXRED_2"/>
    <property type="match status" value="1"/>
</dbReference>
<dbReference type="PIRSF" id="PIRSF000137">
    <property type="entry name" value="Alcohol_oxidase"/>
    <property type="match status" value="1"/>
</dbReference>
<feature type="active site" description="Proton donor" evidence="6">
    <location>
        <position position="490"/>
    </location>
</feature>
<evidence type="ECO:0000256" key="4">
    <source>
        <dbReference type="ARBA" id="ARBA00022827"/>
    </source>
</evidence>
<evidence type="ECO:0000313" key="11">
    <source>
        <dbReference type="EMBL" id="KAH7304258.1"/>
    </source>
</evidence>
<dbReference type="InterPro" id="IPR000172">
    <property type="entry name" value="GMC_OxRdtase_N"/>
</dbReference>
<dbReference type="InterPro" id="IPR007867">
    <property type="entry name" value="GMC_OxRtase_C"/>
</dbReference>
<dbReference type="GO" id="GO:0016614">
    <property type="term" value="F:oxidoreductase activity, acting on CH-OH group of donors"/>
    <property type="evidence" value="ECO:0007669"/>
    <property type="project" value="InterPro"/>
</dbReference>
<sequence>MFDYIIVGGGLCGCVLASRLREYNRDAKILLIEAGQDTRSRKDVQEPQVLNLGGDLDWQYQTLPVPALSHRTITINSGKGLGGSSAINSGGWTRGAAIDFDEWATVVGDNRYSYEGQLPWLKKAERWFDTSNPDQHGQDGPIRIASAHSMNRQFPLGQHTVKAWEEMGVSALPDLDQNAGRNLGVASLCEARDDGKRQWSAYLYPLDGVEILLNTVVRKIILQSEGGALEATGVQLADNSILSARNVILSAGAIRSPQLLQLSGIGSSEDLKKLGINVKVDAPEVGKNLADHMLTFQHWRLRDPSAGYTLGSSNPLFLQPQYGKGNPVDYIVCTSVPNDGLAKEIAKDEGVSPDPAEHRLLTKPRTFLEHILIHAKLPFPGVPMDTEHVTTGLITLLPTSRGSVSLISSHVEDQPKIETGYLSTNVDRHVAREGLRQVARLMLGPTYGRFVAEESVPDALRPLGIEPLSPSDSDEMLDKRLAFTAGTSWHVTGTCSMGKVVDGDFKVKGVKGLRVVDASVVPISLSSHIQAALYGLAEQAADIIANRV</sequence>
<evidence type="ECO:0000259" key="9">
    <source>
        <dbReference type="PROSITE" id="PS00623"/>
    </source>
</evidence>
<evidence type="ECO:0000256" key="6">
    <source>
        <dbReference type="PIRSR" id="PIRSR000137-1"/>
    </source>
</evidence>
<feature type="domain" description="Glucose-methanol-choline oxidoreductase N-terminal" evidence="10">
    <location>
        <begin position="252"/>
        <end position="266"/>
    </location>
</feature>
<dbReference type="EMBL" id="JAGPNK010000024">
    <property type="protein sequence ID" value="KAH7304258.1"/>
    <property type="molecule type" value="Genomic_DNA"/>
</dbReference>
<dbReference type="Gene3D" id="4.10.450.10">
    <property type="entry name" value="Glucose Oxidase, domain 2"/>
    <property type="match status" value="1"/>
</dbReference>
<dbReference type="SUPFAM" id="SSF54373">
    <property type="entry name" value="FAD-linked reductases, C-terminal domain"/>
    <property type="match status" value="1"/>
</dbReference>
<comment type="cofactor">
    <cofactor evidence="1 7">
        <name>FAD</name>
        <dbReference type="ChEBI" id="CHEBI:57692"/>
    </cofactor>
</comment>
<keyword evidence="3 8" id="KW-0285">Flavoprotein</keyword>
<reference evidence="11" key="1">
    <citation type="journal article" date="2021" name="Nat. Commun.">
        <title>Genetic determinants of endophytism in the Arabidopsis root mycobiome.</title>
        <authorList>
            <person name="Mesny F."/>
            <person name="Miyauchi S."/>
            <person name="Thiergart T."/>
            <person name="Pickel B."/>
            <person name="Atanasova L."/>
            <person name="Karlsson M."/>
            <person name="Huettel B."/>
            <person name="Barry K.W."/>
            <person name="Haridas S."/>
            <person name="Chen C."/>
            <person name="Bauer D."/>
            <person name="Andreopoulos W."/>
            <person name="Pangilinan J."/>
            <person name="LaButti K."/>
            <person name="Riley R."/>
            <person name="Lipzen A."/>
            <person name="Clum A."/>
            <person name="Drula E."/>
            <person name="Henrissat B."/>
            <person name="Kohler A."/>
            <person name="Grigoriev I.V."/>
            <person name="Martin F.M."/>
            <person name="Hacquard S."/>
        </authorList>
    </citation>
    <scope>NUCLEOTIDE SEQUENCE</scope>
    <source>
        <strain evidence="11">MPI-CAGE-CH-0235</strain>
    </source>
</reference>
<dbReference type="GO" id="GO:0050660">
    <property type="term" value="F:flavin adenine dinucleotide binding"/>
    <property type="evidence" value="ECO:0007669"/>
    <property type="project" value="InterPro"/>
</dbReference>
<evidence type="ECO:0000256" key="8">
    <source>
        <dbReference type="RuleBase" id="RU003968"/>
    </source>
</evidence>
<feature type="binding site" evidence="7">
    <location>
        <begin position="489"/>
        <end position="490"/>
    </location>
    <ligand>
        <name>FAD</name>
        <dbReference type="ChEBI" id="CHEBI:57692"/>
    </ligand>
</feature>
<dbReference type="Pfam" id="PF00732">
    <property type="entry name" value="GMC_oxred_N"/>
    <property type="match status" value="1"/>
</dbReference>
<evidence type="ECO:0000259" key="10">
    <source>
        <dbReference type="PROSITE" id="PS00624"/>
    </source>
</evidence>
<name>A0A8K0SEJ0_9HYPO</name>
<organism evidence="11 12">
    <name type="scientific">Stachybotrys elegans</name>
    <dbReference type="NCBI Taxonomy" id="80388"/>
    <lineage>
        <taxon>Eukaryota</taxon>
        <taxon>Fungi</taxon>
        <taxon>Dikarya</taxon>
        <taxon>Ascomycota</taxon>
        <taxon>Pezizomycotina</taxon>
        <taxon>Sordariomycetes</taxon>
        <taxon>Hypocreomycetidae</taxon>
        <taxon>Hypocreales</taxon>
        <taxon>Stachybotryaceae</taxon>
        <taxon>Stachybotrys</taxon>
    </lineage>
</organism>
<feature type="active site" description="Proton acceptor" evidence="6">
    <location>
        <position position="528"/>
    </location>
</feature>
<dbReference type="InterPro" id="IPR036188">
    <property type="entry name" value="FAD/NAD-bd_sf"/>
</dbReference>
<dbReference type="Pfam" id="PF05199">
    <property type="entry name" value="GMC_oxred_C"/>
    <property type="match status" value="1"/>
</dbReference>
<accession>A0A8K0SEJ0</accession>
<keyword evidence="4 7" id="KW-0274">FAD</keyword>
<dbReference type="InterPro" id="IPR012132">
    <property type="entry name" value="GMC_OxRdtase"/>
</dbReference>
<dbReference type="PANTHER" id="PTHR11552">
    <property type="entry name" value="GLUCOSE-METHANOL-CHOLINE GMC OXIDOREDUCTASE"/>
    <property type="match status" value="1"/>
</dbReference>
<dbReference type="InterPro" id="IPR027424">
    <property type="entry name" value="Glucose_Oxidase_domain_2"/>
</dbReference>
<comment type="similarity">
    <text evidence="2 8">Belongs to the GMC oxidoreductase family.</text>
</comment>
<evidence type="ECO:0000256" key="1">
    <source>
        <dbReference type="ARBA" id="ARBA00001974"/>
    </source>
</evidence>
<evidence type="ECO:0000313" key="12">
    <source>
        <dbReference type="Proteomes" id="UP000813444"/>
    </source>
</evidence>
<dbReference type="AlphaFoldDB" id="A0A8K0SEJ0"/>